<evidence type="ECO:0000256" key="6">
    <source>
        <dbReference type="ARBA" id="ARBA00022454"/>
    </source>
</evidence>
<comment type="cofactor">
    <cofactor evidence="1">
        <name>Zn(2+)</name>
        <dbReference type="ChEBI" id="CHEBI:29105"/>
    </cofactor>
</comment>
<feature type="coiled-coil region" evidence="15">
    <location>
        <begin position="973"/>
        <end position="1051"/>
    </location>
</feature>
<evidence type="ECO:0000313" key="18">
    <source>
        <dbReference type="Proteomes" id="UP000298138"/>
    </source>
</evidence>
<dbReference type="GO" id="GO:0070192">
    <property type="term" value="P:chromosome organization involved in meiotic cell cycle"/>
    <property type="evidence" value="ECO:0007669"/>
    <property type="project" value="TreeGrafter"/>
</dbReference>
<dbReference type="GO" id="GO:0000794">
    <property type="term" value="C:condensed nuclear chromosome"/>
    <property type="evidence" value="ECO:0007669"/>
    <property type="project" value="TreeGrafter"/>
</dbReference>
<feature type="coiled-coil region" evidence="15">
    <location>
        <begin position="218"/>
        <end position="252"/>
    </location>
</feature>
<dbReference type="InterPro" id="IPR027417">
    <property type="entry name" value="P-loop_NTPase"/>
</dbReference>
<evidence type="ECO:0000259" key="16">
    <source>
        <dbReference type="Pfam" id="PF13476"/>
    </source>
</evidence>
<evidence type="ECO:0000256" key="1">
    <source>
        <dbReference type="ARBA" id="ARBA00001947"/>
    </source>
</evidence>
<dbReference type="STRING" id="341454.A0A4S2N2Y1"/>
<dbReference type="Proteomes" id="UP000298138">
    <property type="component" value="Unassembled WGS sequence"/>
</dbReference>
<evidence type="ECO:0000256" key="10">
    <source>
        <dbReference type="ARBA" id="ARBA00022833"/>
    </source>
</evidence>
<evidence type="ECO:0000256" key="13">
    <source>
        <dbReference type="ARBA" id="ARBA00023242"/>
    </source>
</evidence>
<comment type="similarity">
    <text evidence="4">Belongs to the SMC family. RAD50 subfamily.</text>
</comment>
<dbReference type="FunFam" id="3.40.50.300:FF:001195">
    <property type="entry name" value="DNA repair protein rad50"/>
    <property type="match status" value="1"/>
</dbReference>
<evidence type="ECO:0000256" key="15">
    <source>
        <dbReference type="SAM" id="Coils"/>
    </source>
</evidence>
<name>A0A4S2N2Y1_9PEZI</name>
<dbReference type="NCBIfam" id="TIGR00606">
    <property type="entry name" value="rad50"/>
    <property type="match status" value="1"/>
</dbReference>
<evidence type="ECO:0000256" key="3">
    <source>
        <dbReference type="ARBA" id="ARBA00004286"/>
    </source>
</evidence>
<dbReference type="PANTHER" id="PTHR18867:SF12">
    <property type="entry name" value="DNA REPAIR PROTEIN RAD50"/>
    <property type="match status" value="1"/>
</dbReference>
<dbReference type="GO" id="GO:0043047">
    <property type="term" value="F:single-stranded telomeric DNA binding"/>
    <property type="evidence" value="ECO:0007669"/>
    <property type="project" value="TreeGrafter"/>
</dbReference>
<dbReference type="FunFam" id="3.40.50.300:FF:000947">
    <property type="entry name" value="DNA repair protein RAD50"/>
    <property type="match status" value="1"/>
</dbReference>
<sequence length="1303" mass="149901">MPRIDKLAILGVRSFDNQRSETIQFQSPLTLIVGYNGSGKTTIIECLKYATTGLLPPNSKGGAFIHDPKMCGEKEVMAQVKLSFQSTTGARMVCTRSMQLTIKKTTRSVKTLEGQLLVVRNGERAAISSRCADLDTLMPEYLGVSKAILDYVIFCHQDESLWPMSEPSVLKKRFDEIFEALKYTKAIENMKIVTKNQKIELGKLKILLEQYRVDKDRGEKAKRRSDELHEEIEDMRTKVELLSEELATITHQQAELFETAKGFAETLANIRIKKSEAVKLREYIEDLGKDMNHLDETDENLAKTKREYSQRLERYEQHIKGQRQQAIQLTEELERMRRRLNDQLKEHGRLQAESNAFQQDLRQREELVREINIKHDISTLPSQLDSNDIDDFISEISRMARDQNSKLERLKLDNQKKIATAQAKLAELQKQRESHETKRKYAQQEIASSDAKIRGFNRDLSKMSVDDGREAILANELLAKESQLASAKKQFEADNMDARHKEVADRLKDCEERRDAATEELGDVNRHVDIRAQLGILQQNKKVREAALSTLIGAKKHQFDQAISGPWSEDDVENQIQTIFDQCEEDVQTATKKHINLSQSLSQMETKYTIAAESLKRMKQQATEASEKVLSSFYDEQGEPGTDVRKYPEALKALEEERKSINQMEFAIGYVTQATAFAGTKKSCMLCRRGFNPDELTTISHKFRADLENLRQKASADAIMILDQDLEALKATGTSYDTWIRLTDVEIPEKEKEVQDHLQKKEALSRRCELLKKDMREKESRKSDLATLQHAVSEISRYRREINQYDEEISSLSDSMTDFGGVRTVEEIKDSIKQLNEEAKKYKDGLQNIVGRRDKARQEINLLERQISDTRKRLSDIQLELVNRRTIQDRMAECQKAIEGQRGLMKQADADIDALVPQIIVAESDLKEVLQKANEAERLQQREASHIAESDMKLKAIQQRIRHFIDCGGPQQLERCNREIEEHQDQVDKLSSDAVSMQDEINHLEKNAANAGSTARSIDDNLRYRKNVRDLEELEKEITRLESLDVQTKQDQYEKDNRILNNRHTRVSSEKSSLVGQMITKDRQLETLIQDYATDFADAKEKYTETLAKVQTTTSAMNDLTKYSAALDKAVMKYHSLKMQEINHIIEELWKATYRGTDVDTIMIRSESENNKSNRSYNYRVVMVKQDAEMDMRGRCSAGQRVLACIIIRLALAECFGVNCGLIALDEPTTNLDIDNIKSLAKSLHGIIETRRSQSNFQLIVITHDEEFLKEMQCQEYCDHYYRVERNDRQKSRIARQSIADVM</sequence>
<feature type="coiled-coil region" evidence="15">
    <location>
        <begin position="393"/>
        <end position="445"/>
    </location>
</feature>
<evidence type="ECO:0000256" key="12">
    <source>
        <dbReference type="ARBA" id="ARBA00023204"/>
    </source>
</evidence>
<evidence type="ECO:0000256" key="2">
    <source>
        <dbReference type="ARBA" id="ARBA00004123"/>
    </source>
</evidence>
<evidence type="ECO:0000256" key="7">
    <source>
        <dbReference type="ARBA" id="ARBA00022723"/>
    </source>
</evidence>
<evidence type="ECO:0000256" key="8">
    <source>
        <dbReference type="ARBA" id="ARBA00022763"/>
    </source>
</evidence>
<comment type="subcellular location">
    <subcellularLocation>
        <location evidence="3">Chromosome</location>
    </subcellularLocation>
    <subcellularLocation>
        <location evidence="2">Nucleus</location>
    </subcellularLocation>
</comment>
<feature type="coiled-coil region" evidence="15">
    <location>
        <begin position="298"/>
        <end position="353"/>
    </location>
</feature>
<dbReference type="GO" id="GO:0046872">
    <property type="term" value="F:metal ion binding"/>
    <property type="evidence" value="ECO:0007669"/>
    <property type="project" value="UniProtKB-KW"/>
</dbReference>
<keyword evidence="10" id="KW-0862">Zinc</keyword>
<dbReference type="GO" id="GO:0030870">
    <property type="term" value="C:Mre11 complex"/>
    <property type="evidence" value="ECO:0007669"/>
    <property type="project" value="InterPro"/>
</dbReference>
<dbReference type="SUPFAM" id="SSF52540">
    <property type="entry name" value="P-loop containing nucleoside triphosphate hydrolases"/>
    <property type="match status" value="1"/>
</dbReference>
<dbReference type="GO" id="GO:0003691">
    <property type="term" value="F:double-stranded telomeric DNA binding"/>
    <property type="evidence" value="ECO:0007669"/>
    <property type="project" value="TreeGrafter"/>
</dbReference>
<dbReference type="EMBL" id="ML220113">
    <property type="protein sequence ID" value="TGZ83572.1"/>
    <property type="molecule type" value="Genomic_DNA"/>
</dbReference>
<proteinExistence type="inferred from homology"/>
<evidence type="ECO:0000256" key="5">
    <source>
        <dbReference type="ARBA" id="ARBA00017893"/>
    </source>
</evidence>
<dbReference type="GO" id="GO:0000722">
    <property type="term" value="P:telomere maintenance via recombination"/>
    <property type="evidence" value="ECO:0007669"/>
    <property type="project" value="TreeGrafter"/>
</dbReference>
<keyword evidence="13" id="KW-0539">Nucleus</keyword>
<dbReference type="GO" id="GO:0051880">
    <property type="term" value="F:G-quadruplex DNA binding"/>
    <property type="evidence" value="ECO:0007669"/>
    <property type="project" value="TreeGrafter"/>
</dbReference>
<keyword evidence="7" id="KW-0479">Metal-binding</keyword>
<keyword evidence="9" id="KW-0378">Hydrolase</keyword>
<evidence type="ECO:0000256" key="11">
    <source>
        <dbReference type="ARBA" id="ARBA00023054"/>
    </source>
</evidence>
<accession>A0A4S2N2Y1</accession>
<evidence type="ECO:0000256" key="9">
    <source>
        <dbReference type="ARBA" id="ARBA00022801"/>
    </source>
</evidence>
<dbReference type="Pfam" id="PF13476">
    <property type="entry name" value="AAA_23"/>
    <property type="match status" value="1"/>
</dbReference>
<feature type="domain" description="Rad50/SbcC-type AAA" evidence="16">
    <location>
        <begin position="6"/>
        <end position="239"/>
    </location>
</feature>
<dbReference type="GO" id="GO:0007004">
    <property type="term" value="P:telomere maintenance via telomerase"/>
    <property type="evidence" value="ECO:0007669"/>
    <property type="project" value="TreeGrafter"/>
</dbReference>
<dbReference type="FunCoup" id="A0A4S2N2Y1">
    <property type="interactions" value="1008"/>
</dbReference>
<dbReference type="GO" id="GO:0006302">
    <property type="term" value="P:double-strand break repair"/>
    <property type="evidence" value="ECO:0007669"/>
    <property type="project" value="InterPro"/>
</dbReference>
<comment type="catalytic activity">
    <reaction evidence="14">
        <text>ATP + H2O = ADP + phosphate + H(+)</text>
        <dbReference type="Rhea" id="RHEA:13065"/>
        <dbReference type="ChEBI" id="CHEBI:15377"/>
        <dbReference type="ChEBI" id="CHEBI:15378"/>
        <dbReference type="ChEBI" id="CHEBI:30616"/>
        <dbReference type="ChEBI" id="CHEBI:43474"/>
        <dbReference type="ChEBI" id="CHEBI:456216"/>
    </reaction>
</comment>
<organism evidence="17 18">
    <name type="scientific">Ascodesmis nigricans</name>
    <dbReference type="NCBI Taxonomy" id="341454"/>
    <lineage>
        <taxon>Eukaryota</taxon>
        <taxon>Fungi</taxon>
        <taxon>Dikarya</taxon>
        <taxon>Ascomycota</taxon>
        <taxon>Pezizomycotina</taxon>
        <taxon>Pezizomycetes</taxon>
        <taxon>Pezizales</taxon>
        <taxon>Ascodesmidaceae</taxon>
        <taxon>Ascodesmis</taxon>
    </lineage>
</organism>
<protein>
    <recommendedName>
        <fullName evidence="5">DNA repair protein RAD50</fullName>
    </recommendedName>
</protein>
<dbReference type="Gene3D" id="3.40.50.300">
    <property type="entry name" value="P-loop containing nucleotide triphosphate hydrolases"/>
    <property type="match status" value="2"/>
</dbReference>
<feature type="coiled-coil region" evidence="15">
    <location>
        <begin position="493"/>
        <end position="527"/>
    </location>
</feature>
<gene>
    <name evidence="17" type="ORF">EX30DRAFT_315155</name>
</gene>
<feature type="coiled-coil region" evidence="15">
    <location>
        <begin position="747"/>
        <end position="880"/>
    </location>
</feature>
<dbReference type="InterPro" id="IPR038729">
    <property type="entry name" value="Rad50/SbcC_AAA"/>
</dbReference>
<evidence type="ECO:0000313" key="17">
    <source>
        <dbReference type="EMBL" id="TGZ83572.1"/>
    </source>
</evidence>
<dbReference type="InParanoid" id="A0A4S2N2Y1"/>
<evidence type="ECO:0000256" key="4">
    <source>
        <dbReference type="ARBA" id="ARBA00009439"/>
    </source>
</evidence>
<reference evidence="17 18" key="1">
    <citation type="submission" date="2019-04" db="EMBL/GenBank/DDBJ databases">
        <title>Comparative genomics and transcriptomics to analyze fruiting body development in filamentous ascomycetes.</title>
        <authorList>
            <consortium name="DOE Joint Genome Institute"/>
            <person name="Lutkenhaus R."/>
            <person name="Traeger S."/>
            <person name="Breuer J."/>
            <person name="Kuo A."/>
            <person name="Lipzen A."/>
            <person name="Pangilinan J."/>
            <person name="Dilworth D."/>
            <person name="Sandor L."/>
            <person name="Poggeler S."/>
            <person name="Barry K."/>
            <person name="Grigoriev I.V."/>
            <person name="Nowrousian M."/>
        </authorList>
    </citation>
    <scope>NUCLEOTIDE SEQUENCE [LARGE SCALE GENOMIC DNA]</scope>
    <source>
        <strain evidence="17 18">CBS 389.68</strain>
    </source>
</reference>
<keyword evidence="6" id="KW-0158">Chromosome</keyword>
<keyword evidence="8" id="KW-0227">DNA damage</keyword>
<dbReference type="PANTHER" id="PTHR18867">
    <property type="entry name" value="RAD50"/>
    <property type="match status" value="1"/>
</dbReference>
<keyword evidence="18" id="KW-1185">Reference proteome</keyword>
<dbReference type="OrthoDB" id="18797at2759"/>
<dbReference type="InterPro" id="IPR004584">
    <property type="entry name" value="Rad50_eukaryotes"/>
</dbReference>
<keyword evidence="12" id="KW-0234">DNA repair</keyword>
<dbReference type="GO" id="GO:0016887">
    <property type="term" value="F:ATP hydrolysis activity"/>
    <property type="evidence" value="ECO:0007669"/>
    <property type="project" value="InterPro"/>
</dbReference>
<keyword evidence="11 15" id="KW-0175">Coiled coil</keyword>
<evidence type="ECO:0000256" key="14">
    <source>
        <dbReference type="ARBA" id="ARBA00049360"/>
    </source>
</evidence>